<protein>
    <recommendedName>
        <fullName evidence="1">RiboL-PSP-HEPN domain-containing protein</fullName>
    </recommendedName>
</protein>
<dbReference type="OrthoDB" id="4111339at2"/>
<dbReference type="Proteomes" id="UP000239772">
    <property type="component" value="Unassembled WGS sequence"/>
</dbReference>
<dbReference type="EMBL" id="PVZS01000036">
    <property type="protein sequence ID" value="PSC02848.1"/>
    <property type="molecule type" value="Genomic_DNA"/>
</dbReference>
<proteinExistence type="predicted"/>
<evidence type="ECO:0000313" key="2">
    <source>
        <dbReference type="EMBL" id="PSC02848.1"/>
    </source>
</evidence>
<keyword evidence="3" id="KW-1185">Reference proteome</keyword>
<accession>A0A2T1HMI8</accession>
<reference evidence="3" key="1">
    <citation type="submission" date="2018-03" db="EMBL/GenBank/DDBJ databases">
        <authorList>
            <person name="Sun L."/>
            <person name="Liu H."/>
            <person name="Chen W."/>
            <person name="Huang K."/>
            <person name="Liu W."/>
            <person name="Gao X."/>
        </authorList>
    </citation>
    <scope>NUCLEOTIDE SEQUENCE [LARGE SCALE GENOMIC DNA]</scope>
    <source>
        <strain evidence="3">SH9</strain>
    </source>
</reference>
<dbReference type="RefSeq" id="WP_106339977.1">
    <property type="nucleotide sequence ID" value="NZ_PVZS01000036.1"/>
</dbReference>
<organism evidence="2 3">
    <name type="scientific">Alsobacter soli</name>
    <dbReference type="NCBI Taxonomy" id="2109933"/>
    <lineage>
        <taxon>Bacteria</taxon>
        <taxon>Pseudomonadati</taxon>
        <taxon>Pseudomonadota</taxon>
        <taxon>Alphaproteobacteria</taxon>
        <taxon>Hyphomicrobiales</taxon>
        <taxon>Alsobacteraceae</taxon>
        <taxon>Alsobacter</taxon>
    </lineage>
</organism>
<name>A0A2T1HMI8_9HYPH</name>
<evidence type="ECO:0000313" key="3">
    <source>
        <dbReference type="Proteomes" id="UP000239772"/>
    </source>
</evidence>
<evidence type="ECO:0000259" key="1">
    <source>
        <dbReference type="Pfam" id="PF18735"/>
    </source>
</evidence>
<gene>
    <name evidence="2" type="ORF">SLNSH_21870</name>
</gene>
<dbReference type="AlphaFoldDB" id="A0A2T1HMI8"/>
<comment type="caution">
    <text evidence="2">The sequence shown here is derived from an EMBL/GenBank/DDBJ whole genome shotgun (WGS) entry which is preliminary data.</text>
</comment>
<sequence length="216" mass="24965">MSKPFTDADFIRQVTEDRNWRIREISDLKVAAKRADTGLQRVLLRALVAICYAHWEGHVKLAARKYMEHVALRKFQYKALDRQFLKNYFLPRLGAISSSKINVEDRCVLLDEILNASEKRFSKVNDDLINTKSNLNSEVLQEICLVVGIEFIGFVERTSFIDIFLLKRRNEVAHGEEVFVSIADLDELASNTIALMRMFSDALENHVVQQTYKLRA</sequence>
<feature type="domain" description="RiboL-PSP-HEPN" evidence="1">
    <location>
        <begin position="16"/>
        <end position="205"/>
    </location>
</feature>
<dbReference type="InterPro" id="IPR041519">
    <property type="entry name" value="HEPN_RiboL-PSP"/>
</dbReference>
<dbReference type="Pfam" id="PF18735">
    <property type="entry name" value="HEPN_RiboL-PSP"/>
    <property type="match status" value="1"/>
</dbReference>